<keyword evidence="2" id="KW-0677">Repeat</keyword>
<dbReference type="GO" id="GO:0006325">
    <property type="term" value="P:chromatin organization"/>
    <property type="evidence" value="ECO:0007669"/>
    <property type="project" value="UniProtKB-KW"/>
</dbReference>
<dbReference type="InterPro" id="IPR001680">
    <property type="entry name" value="WD40_rpt"/>
</dbReference>
<dbReference type="SMART" id="SM00320">
    <property type="entry name" value="WD40"/>
    <property type="match status" value="6"/>
</dbReference>
<dbReference type="Gene3D" id="2.130.10.10">
    <property type="entry name" value="YVTN repeat-like/Quinoprotein amine dehydrogenase"/>
    <property type="match status" value="1"/>
</dbReference>
<dbReference type="Proteomes" id="UP000253472">
    <property type="component" value="Unassembled WGS sequence"/>
</dbReference>
<dbReference type="InterPro" id="IPR050459">
    <property type="entry name" value="WD_repeat_RBAP46/RBAP48/MSI1"/>
</dbReference>
<dbReference type="InterPro" id="IPR036322">
    <property type="entry name" value="WD40_repeat_dom_sf"/>
</dbReference>
<keyword evidence="7" id="KW-1185">Reference proteome</keyword>
<dbReference type="SUPFAM" id="SSF50978">
    <property type="entry name" value="WD40 repeat-like"/>
    <property type="match status" value="1"/>
</dbReference>
<feature type="region of interest" description="Disordered" evidence="4">
    <location>
        <begin position="1"/>
        <end position="39"/>
    </location>
</feature>
<feature type="domain" description="Histone-binding protein RBBP4-like N-terminal" evidence="5">
    <location>
        <begin position="65"/>
        <end position="139"/>
    </location>
</feature>
<protein>
    <submittedName>
        <fullName evidence="6">Chromatin assembly factor 1 subunit p50</fullName>
    </submittedName>
</protein>
<proteinExistence type="predicted"/>
<dbReference type="InterPro" id="IPR015943">
    <property type="entry name" value="WD40/YVTN_repeat-like_dom_sf"/>
</dbReference>
<accession>A0A367XLV1</accession>
<sequence>MTTSPIAMSSTQGGSSDVEITEEIHVTKPHQQNGSNDIEVIENEAATEQQQEEDTSPIDENTENNYRVWKKNTPLLYDYLSTNTLLWPSLSVQFFPDITHVNEADGSGKDEDDIISQRVLLGTFTLGQAIDHISILQIPSFKNLNKNIKISKLDFNPEKEELELSTSSVLKTKVLQKINHLGDVNRARYMPQKPNIIASANNLGDLVIYERTRHKSFRNTMLDDTEMSEVQMKLGNKHIPSTADIFAIDWNQNEEGLLLSGDMNGIIDLYDLTKYESQTLHESKYWENNAIGINDIEWLPTHDSLFAAADDAGNIKVYDIRAGNAIVYNKNIGNNVNSIALNPGYSAGLASGDNLGVMKTWDLRNFDSPLGEINSHADSITQLKWHPKFHNVIGSSSTDHLVKLHNAANNSTIFSHLGHMLGVNDFDWSFADDWMVASVADDNSLHVWKPTHTVTSQFE</sequence>
<keyword evidence="1" id="KW-0853">WD repeat</keyword>
<dbReference type="EMBL" id="QLNQ01000030">
    <property type="protein sequence ID" value="RCK54626.1"/>
    <property type="molecule type" value="Genomic_DNA"/>
</dbReference>
<dbReference type="Pfam" id="PF00400">
    <property type="entry name" value="WD40"/>
    <property type="match status" value="2"/>
</dbReference>
<gene>
    <name evidence="6" type="primary">MSI1_3</name>
    <name evidence="6" type="ORF">Cantr_04041</name>
</gene>
<dbReference type="InterPro" id="IPR022052">
    <property type="entry name" value="Histone-bd_RBBP4-like_N"/>
</dbReference>
<reference evidence="6 7" key="1">
    <citation type="submission" date="2018-06" db="EMBL/GenBank/DDBJ databases">
        <title>Whole genome sequencing of Candida tropicalis (genome annotated by CSBL at Korea University).</title>
        <authorList>
            <person name="Ahn J."/>
        </authorList>
    </citation>
    <scope>NUCLEOTIDE SEQUENCE [LARGE SCALE GENOMIC DNA]</scope>
    <source>
        <strain evidence="6 7">ATCC 20962</strain>
    </source>
</reference>
<evidence type="ECO:0000256" key="2">
    <source>
        <dbReference type="ARBA" id="ARBA00022737"/>
    </source>
</evidence>
<evidence type="ECO:0000256" key="1">
    <source>
        <dbReference type="ARBA" id="ARBA00022574"/>
    </source>
</evidence>
<dbReference type="PANTHER" id="PTHR22850">
    <property type="entry name" value="WD40 REPEAT FAMILY"/>
    <property type="match status" value="1"/>
</dbReference>
<evidence type="ECO:0000256" key="3">
    <source>
        <dbReference type="ARBA" id="ARBA00022853"/>
    </source>
</evidence>
<feature type="compositionally biased region" description="Polar residues" evidence="4">
    <location>
        <begin position="1"/>
        <end position="15"/>
    </location>
</feature>
<evidence type="ECO:0000256" key="4">
    <source>
        <dbReference type="SAM" id="MobiDB-lite"/>
    </source>
</evidence>
<dbReference type="OrthoDB" id="427795at2759"/>
<evidence type="ECO:0000313" key="7">
    <source>
        <dbReference type="Proteomes" id="UP000253472"/>
    </source>
</evidence>
<dbReference type="AlphaFoldDB" id="A0A367XLV1"/>
<keyword evidence="3" id="KW-0156">Chromatin regulator</keyword>
<name>A0A367XLV1_9ASCO</name>
<evidence type="ECO:0000313" key="6">
    <source>
        <dbReference type="EMBL" id="RCK54626.1"/>
    </source>
</evidence>
<dbReference type="Pfam" id="PF12265">
    <property type="entry name" value="CAF1C_H4-bd"/>
    <property type="match status" value="1"/>
</dbReference>
<comment type="caution">
    <text evidence="6">The sequence shown here is derived from an EMBL/GenBank/DDBJ whole genome shotgun (WGS) entry which is preliminary data.</text>
</comment>
<evidence type="ECO:0000259" key="5">
    <source>
        <dbReference type="Pfam" id="PF12265"/>
    </source>
</evidence>
<dbReference type="STRING" id="5486.A0A367XLV1"/>
<organism evidence="6 7">
    <name type="scientific">Candida viswanathii</name>
    <dbReference type="NCBI Taxonomy" id="5486"/>
    <lineage>
        <taxon>Eukaryota</taxon>
        <taxon>Fungi</taxon>
        <taxon>Dikarya</taxon>
        <taxon>Ascomycota</taxon>
        <taxon>Saccharomycotina</taxon>
        <taxon>Pichiomycetes</taxon>
        <taxon>Debaryomycetaceae</taxon>
        <taxon>Candida/Lodderomyces clade</taxon>
        <taxon>Candida</taxon>
    </lineage>
</organism>